<gene>
    <name evidence="1" type="ORF">GCM10010358_75270</name>
</gene>
<dbReference type="Gene3D" id="3.40.140.20">
    <property type="match status" value="2"/>
</dbReference>
<dbReference type="GO" id="GO:0006189">
    <property type="term" value="P:'de novo' IMP biosynthetic process"/>
    <property type="evidence" value="ECO:0007669"/>
    <property type="project" value="TreeGrafter"/>
</dbReference>
<dbReference type="RefSeq" id="WP_190194785.1">
    <property type="nucleotide sequence ID" value="NZ_BMVU01000081.1"/>
</dbReference>
<dbReference type="Proteomes" id="UP000619244">
    <property type="component" value="Unassembled WGS sequence"/>
</dbReference>
<organism evidence="1 2">
    <name type="scientific">Streptomyces minutiscleroticus</name>
    <dbReference type="NCBI Taxonomy" id="68238"/>
    <lineage>
        <taxon>Bacteria</taxon>
        <taxon>Bacillati</taxon>
        <taxon>Actinomycetota</taxon>
        <taxon>Actinomycetes</taxon>
        <taxon>Kitasatosporales</taxon>
        <taxon>Streptomycetaceae</taxon>
        <taxon>Streptomyces</taxon>
    </lineage>
</organism>
<dbReference type="GO" id="GO:0005829">
    <property type="term" value="C:cytosol"/>
    <property type="evidence" value="ECO:0007669"/>
    <property type="project" value="TreeGrafter"/>
</dbReference>
<keyword evidence="2" id="KW-1185">Reference proteome</keyword>
<dbReference type="SUPFAM" id="SSF53927">
    <property type="entry name" value="Cytidine deaminase-like"/>
    <property type="match status" value="1"/>
</dbReference>
<protein>
    <submittedName>
        <fullName evidence="1">5-aminoimidazole-4-carboxamide ribonucleotide transformylase</fullName>
    </submittedName>
</protein>
<dbReference type="GO" id="GO:0004643">
    <property type="term" value="F:phosphoribosylaminoimidazolecarboxamide formyltransferase activity"/>
    <property type="evidence" value="ECO:0007669"/>
    <property type="project" value="InterPro"/>
</dbReference>
<name>A0A918P295_9ACTN</name>
<dbReference type="InterPro" id="IPR024051">
    <property type="entry name" value="AICAR_Tfase_dup_dom_sf"/>
</dbReference>
<dbReference type="InterPro" id="IPR016193">
    <property type="entry name" value="Cytidine_deaminase-like"/>
</dbReference>
<dbReference type="Gene3D" id="1.10.287.440">
    <property type="match status" value="1"/>
</dbReference>
<evidence type="ECO:0000313" key="2">
    <source>
        <dbReference type="Proteomes" id="UP000619244"/>
    </source>
</evidence>
<dbReference type="InterPro" id="IPR024050">
    <property type="entry name" value="AICAR_Tfase_insert_dom_sf"/>
</dbReference>
<dbReference type="AlphaFoldDB" id="A0A918P295"/>
<proteinExistence type="predicted"/>
<dbReference type="PANTHER" id="PTHR11692:SF0">
    <property type="entry name" value="BIFUNCTIONAL PURINE BIOSYNTHESIS PROTEIN ATIC"/>
    <property type="match status" value="1"/>
</dbReference>
<reference evidence="1" key="2">
    <citation type="submission" date="2020-09" db="EMBL/GenBank/DDBJ databases">
        <authorList>
            <person name="Sun Q."/>
            <person name="Ohkuma M."/>
        </authorList>
    </citation>
    <scope>NUCLEOTIDE SEQUENCE</scope>
    <source>
        <strain evidence="1">JCM 4790</strain>
    </source>
</reference>
<dbReference type="EMBL" id="BMVU01000081">
    <property type="protein sequence ID" value="GGY11791.1"/>
    <property type="molecule type" value="Genomic_DNA"/>
</dbReference>
<dbReference type="SMART" id="SM00798">
    <property type="entry name" value="AICARFT_IMPCHas"/>
    <property type="match status" value="1"/>
</dbReference>
<comment type="caution">
    <text evidence="1">The sequence shown here is derived from an EMBL/GenBank/DDBJ whole genome shotgun (WGS) entry which is preliminary data.</text>
</comment>
<sequence>MITLSRGLNPHETAWAEPVVPDRPPFTLLHGSPSYINVLDALGARETVRALRGRTGVAACASFKHTSPAGIALGRPFAPGDEDLYDQGPLPDDALCRAVVRARYTAPKCSYGDFVAVSEPVTAVQVPLFANAIGVIAPDFTPKALAELSRFHQGRFILLRAHESDERDGRSMSTQESVETAGLRLTRSAAPLPEFAGGTRTECGTPGSTDDLAVALAAVRHAQSNAMAFVMDGATIGIGMGQQNRLDCTRLAAVRARTWQRRRHPDVLGLGFRKDVGPAERAVWRARLAEGDLTPSVRAEFAGVLANPRDADREPDWNATPPLSGVTLAADNHFPFVEVVEIAARLGVTQLVTPVGSTGADALRDACEAHGMSWIVTGERFFRH</sequence>
<accession>A0A918P295</accession>
<evidence type="ECO:0000313" key="1">
    <source>
        <dbReference type="EMBL" id="GGY11791.1"/>
    </source>
</evidence>
<reference evidence="1" key="1">
    <citation type="journal article" date="2014" name="Int. J. Syst. Evol. Microbiol.">
        <title>Complete genome sequence of Corynebacterium casei LMG S-19264T (=DSM 44701T), isolated from a smear-ripened cheese.</title>
        <authorList>
            <consortium name="US DOE Joint Genome Institute (JGI-PGF)"/>
            <person name="Walter F."/>
            <person name="Albersmeier A."/>
            <person name="Kalinowski J."/>
            <person name="Ruckert C."/>
        </authorList>
    </citation>
    <scope>NUCLEOTIDE SEQUENCE</scope>
    <source>
        <strain evidence="1">JCM 4790</strain>
    </source>
</reference>
<dbReference type="InterPro" id="IPR002695">
    <property type="entry name" value="PurH-like"/>
</dbReference>
<dbReference type="PANTHER" id="PTHR11692">
    <property type="entry name" value="BIFUNCTIONAL PURINE BIOSYNTHESIS PROTEIN PURH"/>
    <property type="match status" value="1"/>
</dbReference>
<dbReference type="Pfam" id="PF01808">
    <property type="entry name" value="AICARFT_IMPCHas"/>
    <property type="match status" value="1"/>
</dbReference>
<dbReference type="GO" id="GO:0003937">
    <property type="term" value="F:IMP cyclohydrolase activity"/>
    <property type="evidence" value="ECO:0007669"/>
    <property type="project" value="InterPro"/>
</dbReference>